<reference evidence="2 3" key="1">
    <citation type="submission" date="2024-09" db="EMBL/GenBank/DDBJ databases">
        <authorList>
            <person name="Sun Q."/>
            <person name="Mori K."/>
        </authorList>
    </citation>
    <scope>NUCLEOTIDE SEQUENCE [LARGE SCALE GENOMIC DNA]</scope>
    <source>
        <strain evidence="2 3">CCM 7609</strain>
    </source>
</reference>
<dbReference type="Proteomes" id="UP001589766">
    <property type="component" value="Unassembled WGS sequence"/>
</dbReference>
<name>A0ABV6F8G6_9MICC</name>
<feature type="region of interest" description="Disordered" evidence="1">
    <location>
        <begin position="100"/>
        <end position="125"/>
    </location>
</feature>
<protein>
    <submittedName>
        <fullName evidence="2">3-methyladenine DNA glycosylase</fullName>
    </submittedName>
</protein>
<gene>
    <name evidence="2" type="ORF">ACFFIO_14000</name>
</gene>
<sequence length="355" mass="38413">MPRSAPTTSPCGGSDENATPQSPGPLRVLPAEQWRAAGTAHRARITPYTGPLRALHAAGVRHPVHDFLFSYYSLSPGALERWHPGAGVVLAADPVPLAGRDPDSAGSADVVGHQDGHRPAGGPGTGGGGAFYRWVEPCPGLPDGGWTVDVPAFAARRAAMIEFAGRILGLTAQRPARLACFGLHEWAMAYRSEVHGIRHSSVPLRLGSDGTNRVVEDNRIACSHFDAFRFYAPEAVELNELQPTRETQADLEQPGCLHANMDVYKWAYKLLPAVSSDLVADCFELAWRIRTMDMRASPYELADWGLEPIRIETAEGRAEYVRLQRAFAAEANVLRGRLLAELDTVRALAAETGTP</sequence>
<comment type="caution">
    <text evidence="2">The sequence shown here is derived from an EMBL/GenBank/DDBJ whole genome shotgun (WGS) entry which is preliminary data.</text>
</comment>
<evidence type="ECO:0000313" key="3">
    <source>
        <dbReference type="Proteomes" id="UP001589766"/>
    </source>
</evidence>
<dbReference type="EMBL" id="JBHLWH010000039">
    <property type="protein sequence ID" value="MFC0249614.1"/>
    <property type="molecule type" value="Genomic_DNA"/>
</dbReference>
<evidence type="ECO:0000256" key="1">
    <source>
        <dbReference type="SAM" id="MobiDB-lite"/>
    </source>
</evidence>
<feature type="compositionally biased region" description="Polar residues" evidence="1">
    <location>
        <begin position="1"/>
        <end position="21"/>
    </location>
</feature>
<accession>A0ABV6F8G6</accession>
<proteinExistence type="predicted"/>
<evidence type="ECO:0000313" key="2">
    <source>
        <dbReference type="EMBL" id="MFC0249614.1"/>
    </source>
</evidence>
<keyword evidence="3" id="KW-1185">Reference proteome</keyword>
<organism evidence="2 3">
    <name type="scientific">Citricoccus parietis</name>
    <dbReference type="NCBI Taxonomy" id="592307"/>
    <lineage>
        <taxon>Bacteria</taxon>
        <taxon>Bacillati</taxon>
        <taxon>Actinomycetota</taxon>
        <taxon>Actinomycetes</taxon>
        <taxon>Micrococcales</taxon>
        <taxon>Micrococcaceae</taxon>
        <taxon>Citricoccus</taxon>
    </lineage>
</organism>
<feature type="region of interest" description="Disordered" evidence="1">
    <location>
        <begin position="1"/>
        <end position="26"/>
    </location>
</feature>
<dbReference type="RefSeq" id="WP_378042711.1">
    <property type="nucleotide sequence ID" value="NZ_JBHLWH010000039.1"/>
</dbReference>